<dbReference type="EMBL" id="CAFBOU010000049">
    <property type="protein sequence ID" value="CAB4992803.1"/>
    <property type="molecule type" value="Genomic_DNA"/>
</dbReference>
<reference evidence="1" key="1">
    <citation type="submission" date="2020-05" db="EMBL/GenBank/DDBJ databases">
        <authorList>
            <person name="Chiriac C."/>
            <person name="Salcher M."/>
            <person name="Ghai R."/>
            <person name="Kavagutti S V."/>
        </authorList>
    </citation>
    <scope>NUCLEOTIDE SEQUENCE</scope>
</reference>
<evidence type="ECO:0000313" key="1">
    <source>
        <dbReference type="EMBL" id="CAB4992803.1"/>
    </source>
</evidence>
<organism evidence="1">
    <name type="scientific">freshwater metagenome</name>
    <dbReference type="NCBI Taxonomy" id="449393"/>
    <lineage>
        <taxon>unclassified sequences</taxon>
        <taxon>metagenomes</taxon>
        <taxon>ecological metagenomes</taxon>
    </lineage>
</organism>
<gene>
    <name evidence="1" type="ORF">UFOPK4010_00697</name>
</gene>
<accession>A0A6J7NQ90</accession>
<dbReference type="AlphaFoldDB" id="A0A6J7NQ90"/>
<sequence>MPAFLALSIPTVATGMPPGIWTIERSESIPSRFLRETGTPITGSVESDATMPGKCAAPPAPAIITL</sequence>
<proteinExistence type="predicted"/>
<protein>
    <submittedName>
        <fullName evidence="1">Unannotated protein</fullName>
    </submittedName>
</protein>
<name>A0A6J7NQ90_9ZZZZ</name>